<dbReference type="InterPro" id="IPR013761">
    <property type="entry name" value="SAM/pointed_sf"/>
</dbReference>
<reference evidence="2 3" key="3">
    <citation type="submission" date="2017-10" db="EMBL/GenBank/DDBJ databases">
        <title>Extensive intraspecific genome diversity in a model arbuscular mycorrhizal fungus.</title>
        <authorList>
            <person name="Chen E.C.H."/>
            <person name="Morin E."/>
            <person name="Baudet D."/>
            <person name="Noel J."/>
            <person name="Ndikumana S."/>
            <person name="Charron P."/>
            <person name="St-Onge C."/>
            <person name="Giorgi J."/>
            <person name="Grigoriev I.V."/>
            <person name="Roux C."/>
            <person name="Martin F.M."/>
            <person name="Corradi N."/>
        </authorList>
    </citation>
    <scope>NUCLEOTIDE SEQUENCE [LARGE SCALE GENOMIC DNA]</scope>
    <source>
        <strain evidence="2 3">A1</strain>
    </source>
</reference>
<organism evidence="1 4">
    <name type="scientific">Rhizophagus irregularis</name>
    <dbReference type="NCBI Taxonomy" id="588596"/>
    <lineage>
        <taxon>Eukaryota</taxon>
        <taxon>Fungi</taxon>
        <taxon>Fungi incertae sedis</taxon>
        <taxon>Mucoromycota</taxon>
        <taxon>Glomeromycotina</taxon>
        <taxon>Glomeromycetes</taxon>
        <taxon>Glomerales</taxon>
        <taxon>Glomeraceae</taxon>
        <taxon>Rhizophagus</taxon>
    </lineage>
</organism>
<evidence type="ECO:0000313" key="4">
    <source>
        <dbReference type="Proteomes" id="UP000232722"/>
    </source>
</evidence>
<reference evidence="2 3" key="4">
    <citation type="submission" date="2017-10" db="EMBL/GenBank/DDBJ databases">
        <title>Genome analyses suggest a sexual origin of heterokaryosis in a supposedly ancient asexual fungus.</title>
        <authorList>
            <person name="Corradi N."/>
            <person name="Sedzielewska K."/>
            <person name="Noel J."/>
            <person name="Charron P."/>
            <person name="Farinelli L."/>
            <person name="Marton T."/>
            <person name="Kruger M."/>
            <person name="Pelin A."/>
            <person name="Brachmann A."/>
            <person name="Corradi N."/>
        </authorList>
    </citation>
    <scope>NUCLEOTIDE SEQUENCE [LARGE SCALE GENOMIC DNA]</scope>
    <source>
        <strain evidence="2 3">A1</strain>
    </source>
</reference>
<name>A0A2I1FMI4_9GLOM</name>
<reference evidence="1 4" key="2">
    <citation type="submission" date="2017-09" db="EMBL/GenBank/DDBJ databases">
        <title>Extensive intraspecific genome diversity in a model arbuscular mycorrhizal fungus.</title>
        <authorList>
            <person name="Chen E.C."/>
            <person name="Morin E."/>
            <person name="Beaudet D."/>
            <person name="Noel J."/>
            <person name="Ndikumana S."/>
            <person name="Charron P."/>
            <person name="St-Onge C."/>
            <person name="Giorgi J."/>
            <person name="Grigoriev I.V."/>
            <person name="Roux C."/>
            <person name="Martin F.M."/>
            <person name="Corradi N."/>
        </authorList>
    </citation>
    <scope>NUCLEOTIDE SEQUENCE [LARGE SCALE GENOMIC DNA]</scope>
    <source>
        <strain evidence="1 4">A5</strain>
    </source>
</reference>
<accession>A0A2I1FMI4</accession>
<evidence type="ECO:0000313" key="1">
    <source>
        <dbReference type="EMBL" id="PKB93981.1"/>
    </source>
</evidence>
<dbReference type="Proteomes" id="UP000232722">
    <property type="component" value="Unassembled WGS sequence"/>
</dbReference>
<dbReference type="VEuPathDB" id="FungiDB:RhiirA1_447356"/>
<sequence length="104" mass="11334">MSGVASIPVTTTSTFSDSLPSIENVMKWKRKEVLDFLQENKEVLDIEPSDIKIIEDNRVAGLAFLGLTEQKLVNPPYNLLGGPAGAIANLVKRINDKGQEQPGI</sequence>
<dbReference type="VEuPathDB" id="FungiDB:RhiirFUN_007537"/>
<proteinExistence type="predicted"/>
<dbReference type="EMBL" id="LLXH01005127">
    <property type="protein sequence ID" value="PKC52794.1"/>
    <property type="molecule type" value="Genomic_DNA"/>
</dbReference>
<evidence type="ECO:0000313" key="3">
    <source>
        <dbReference type="Proteomes" id="UP000232688"/>
    </source>
</evidence>
<dbReference type="AlphaFoldDB" id="A0A2I1FMI4"/>
<protein>
    <recommendedName>
        <fullName evidence="5">SAM domain-containing protein</fullName>
    </recommendedName>
</protein>
<evidence type="ECO:0000313" key="2">
    <source>
        <dbReference type="EMBL" id="PKC52794.1"/>
    </source>
</evidence>
<evidence type="ECO:0008006" key="5">
    <source>
        <dbReference type="Google" id="ProtNLM"/>
    </source>
</evidence>
<dbReference type="EMBL" id="LLXJ01006876">
    <property type="protein sequence ID" value="PKB93981.1"/>
    <property type="molecule type" value="Genomic_DNA"/>
</dbReference>
<comment type="caution">
    <text evidence="1">The sequence shown here is derived from an EMBL/GenBank/DDBJ whole genome shotgun (WGS) entry which is preliminary data.</text>
</comment>
<dbReference type="OrthoDB" id="2409171at2759"/>
<dbReference type="Proteomes" id="UP000232688">
    <property type="component" value="Unassembled WGS sequence"/>
</dbReference>
<gene>
    <name evidence="2" type="ORF">RhiirA1_447356</name>
    <name evidence="1" type="ORF">RhiirA5_507772</name>
</gene>
<feature type="non-terminal residue" evidence="1">
    <location>
        <position position="104"/>
    </location>
</feature>
<dbReference type="Gene3D" id="1.10.150.50">
    <property type="entry name" value="Transcription Factor, Ets-1"/>
    <property type="match status" value="1"/>
</dbReference>
<reference evidence="1 4" key="1">
    <citation type="submission" date="2016-04" db="EMBL/GenBank/DDBJ databases">
        <title>Genome analyses suggest a sexual origin of heterokaryosis in a supposedly ancient asexual fungus.</title>
        <authorList>
            <person name="Ropars J."/>
            <person name="Sedzielewska K."/>
            <person name="Noel J."/>
            <person name="Charron P."/>
            <person name="Farinelli L."/>
            <person name="Marton T."/>
            <person name="Kruger M."/>
            <person name="Pelin A."/>
            <person name="Brachmann A."/>
            <person name="Corradi N."/>
        </authorList>
    </citation>
    <scope>NUCLEOTIDE SEQUENCE [LARGE SCALE GENOMIC DNA]</scope>
    <source>
        <strain evidence="1 4">A5</strain>
    </source>
</reference>